<name>A0A8J2T6V0_ZYGB2</name>
<feature type="region of interest" description="Disordered" evidence="2">
    <location>
        <begin position="774"/>
        <end position="801"/>
    </location>
</feature>
<reference evidence="4" key="1">
    <citation type="journal article" date="2013" name="Genome Announc.">
        <title>Genome sequence of the food spoilage yeast Zygosaccharomyces bailii CLIB 213(T).</title>
        <authorList>
            <person name="Galeote V."/>
            <person name="Bigey F."/>
            <person name="Devillers H."/>
            <person name="Neuveglise C."/>
            <person name="Dequin S."/>
        </authorList>
    </citation>
    <scope>NUCLEOTIDE SEQUENCE [LARGE SCALE GENOMIC DNA]</scope>
    <source>
        <strain evidence="4">CLIB 213 / ATCC 58445 / CBS 680 / CCRC 21525 / NBRC 1098 / NCYC 1416 / NRRL Y-2227</strain>
    </source>
</reference>
<dbReference type="EMBL" id="HG316458">
    <property type="protein sequence ID" value="CDF89968.1"/>
    <property type="molecule type" value="Genomic_DNA"/>
</dbReference>
<sequence>MNCLTYKATSSNQPRITAVKLESTEIPIAPQKESSKKNRQANTVNLPTLKDRNAHLSSNKVPTPLKESIDRVIKKDTVQNQVTRNPIVTPTHGVKNTNFIIEEAIEGFEFLYSNAKPKGNLRFGENRTIIFDKEEEVDRLVTQGIYVRTNGSNCQSSNLKPVLKNRLVNIDTSYFEQEEASYLEDDSEEAITENTPLINDSTDYIVIETRQTIERLFTLHDIPLDEVEDDLLGSLRRLAAGVVETFRKKERCYKYVGRQQSIEEIDELEYFNDNLRCEVSKLNNKLQEESIKWEVVDQTFAENDDLKAQISELTLATQRLAKELELSPKWEDVDGLLEEDKQLKEKIAELTSSNSKLSDSCDSMQILALKHTEELKEYKTDIEQLKNKISSIQKENAELSSLNEKLVSTNSAICGTIDKLREENVKVLKKMKSAKKKAYSHYFVENITLTAMHEDLAHKLDDVSIELDCVRKANKELLLANANLLFEKKELSSAGSQLSSTVNDLFERVKNITMECKDWQNKYLKSKDNYISAKSDMGFIEKLYDYEIKTLGGEKTALEKKLSELRLLSEQSTLKAALFSELYNSVCEDKETISKELDQSLIEIKILRSQLIDSEASVMHAQQWQAREEICLSSLNQIQDEKAKLLEKYSKLEIRFTQLQQENDELSSFKKDYRVFDEKYDWLESVALSLRQEKEHSDDQVRELKRQLRASYKTIESLENAKLQSQKKPQELQKQLHELQTKYSQLVGDFTTKETELQQALCRMQELATMLRGTMGQTTTSSPTEWEPWSAEKEEAPATSKRWQFRRSASLTLGRGKKGFFPRSVVS</sequence>
<feature type="coiled-coil region" evidence="1">
    <location>
        <begin position="265"/>
        <end position="437"/>
    </location>
</feature>
<evidence type="ECO:0000313" key="3">
    <source>
        <dbReference type="EMBL" id="CDF89968.1"/>
    </source>
</evidence>
<evidence type="ECO:0000256" key="1">
    <source>
        <dbReference type="SAM" id="Coils"/>
    </source>
</evidence>
<evidence type="ECO:0000256" key="2">
    <source>
        <dbReference type="SAM" id="MobiDB-lite"/>
    </source>
</evidence>
<feature type="compositionally biased region" description="Polar residues" evidence="2">
    <location>
        <begin position="775"/>
        <end position="784"/>
    </location>
</feature>
<feature type="coiled-coil region" evidence="1">
    <location>
        <begin position="635"/>
        <end position="662"/>
    </location>
</feature>
<evidence type="ECO:0000313" key="4">
    <source>
        <dbReference type="Proteomes" id="UP000019375"/>
    </source>
</evidence>
<keyword evidence="1" id="KW-0175">Coiled coil</keyword>
<protein>
    <submittedName>
        <fullName evidence="3">ZYBA0S05-05864g1_1</fullName>
    </submittedName>
</protein>
<feature type="coiled-coil region" evidence="1">
    <location>
        <begin position="687"/>
        <end position="721"/>
    </location>
</feature>
<gene>
    <name evidence="3" type="ORF">BN860_05864g</name>
</gene>
<accession>A0A8J2T6V0</accession>
<organism evidence="3 4">
    <name type="scientific">Zygosaccharomyces bailii (strain CLIB 213 / ATCC 58445 / CBS 680 / BCRC 21525 / NBRC 1098 / NCYC 1416 / NRRL Y-2227)</name>
    <dbReference type="NCBI Taxonomy" id="1333698"/>
    <lineage>
        <taxon>Eukaryota</taxon>
        <taxon>Fungi</taxon>
        <taxon>Dikarya</taxon>
        <taxon>Ascomycota</taxon>
        <taxon>Saccharomycotina</taxon>
        <taxon>Saccharomycetes</taxon>
        <taxon>Saccharomycetales</taxon>
        <taxon>Saccharomycetaceae</taxon>
        <taxon>Zygosaccharomyces</taxon>
    </lineage>
</organism>
<proteinExistence type="predicted"/>
<dbReference type="Proteomes" id="UP000019375">
    <property type="component" value="Unassembled WGS sequence"/>
</dbReference>
<keyword evidence="4" id="KW-1185">Reference proteome</keyword>
<dbReference type="OrthoDB" id="4068356at2759"/>
<dbReference type="AlphaFoldDB" id="A0A8J2T6V0"/>